<dbReference type="RefSeq" id="WP_343952605.1">
    <property type="nucleotide sequence ID" value="NZ_BAAAHQ010000027.1"/>
</dbReference>
<evidence type="ECO:0000313" key="3">
    <source>
        <dbReference type="Proteomes" id="UP001501578"/>
    </source>
</evidence>
<feature type="domain" description="N-acetyltransferase" evidence="1">
    <location>
        <begin position="144"/>
        <end position="195"/>
    </location>
</feature>
<keyword evidence="3" id="KW-1185">Reference proteome</keyword>
<accession>A0ABN1QC97</accession>
<name>A0ABN1QC97_9ACTN</name>
<dbReference type="InterPro" id="IPR016181">
    <property type="entry name" value="Acyl_CoA_acyltransferase"/>
</dbReference>
<reference evidence="2 3" key="1">
    <citation type="journal article" date="2019" name="Int. J. Syst. Evol. Microbiol.">
        <title>The Global Catalogue of Microorganisms (GCM) 10K type strain sequencing project: providing services to taxonomists for standard genome sequencing and annotation.</title>
        <authorList>
            <consortium name="The Broad Institute Genomics Platform"/>
            <consortium name="The Broad Institute Genome Sequencing Center for Infectious Disease"/>
            <person name="Wu L."/>
            <person name="Ma J."/>
        </authorList>
    </citation>
    <scope>NUCLEOTIDE SEQUENCE [LARGE SCALE GENOMIC DNA]</scope>
    <source>
        <strain evidence="2 3">JCM 11136</strain>
    </source>
</reference>
<comment type="caution">
    <text evidence="2">The sequence shown here is derived from an EMBL/GenBank/DDBJ whole genome shotgun (WGS) entry which is preliminary data.</text>
</comment>
<evidence type="ECO:0000259" key="1">
    <source>
        <dbReference type="Pfam" id="PF00583"/>
    </source>
</evidence>
<dbReference type="Gene3D" id="3.40.630.30">
    <property type="match status" value="1"/>
</dbReference>
<protein>
    <submittedName>
        <fullName evidence="2">GNAT family N-acetyltransferase</fullName>
    </submittedName>
</protein>
<dbReference type="EMBL" id="BAAAHQ010000027">
    <property type="protein sequence ID" value="GAA0940370.1"/>
    <property type="molecule type" value="Genomic_DNA"/>
</dbReference>
<dbReference type="Pfam" id="PF00583">
    <property type="entry name" value="Acetyltransf_1"/>
    <property type="match status" value="1"/>
</dbReference>
<proteinExistence type="predicted"/>
<evidence type="ECO:0000313" key="2">
    <source>
        <dbReference type="EMBL" id="GAA0940370.1"/>
    </source>
</evidence>
<sequence>MSILANLLTDAAAGRFPAADESVTLLPQPCARDLGVIAFTAHSLVFADLDPVWLRAHLPDGDLSAPLNPPFLRALERKTGRRVDNVDMLLLAPPLPGPPPVDLVAFTGRTHPRVSRAHRHREGVRAWGCEGGLVVVGRGVAGRWEVAVEIAPDQRGKGLGRALVLSARHLVDHPLWAQVAPGNAASVRAFIAAGFTPVGAEALLPPPRNPVG</sequence>
<organism evidence="2 3">
    <name type="scientific">Nonomuraea longicatena</name>
    <dbReference type="NCBI Taxonomy" id="83682"/>
    <lineage>
        <taxon>Bacteria</taxon>
        <taxon>Bacillati</taxon>
        <taxon>Actinomycetota</taxon>
        <taxon>Actinomycetes</taxon>
        <taxon>Streptosporangiales</taxon>
        <taxon>Streptosporangiaceae</taxon>
        <taxon>Nonomuraea</taxon>
    </lineage>
</organism>
<dbReference type="InterPro" id="IPR000182">
    <property type="entry name" value="GNAT_dom"/>
</dbReference>
<gene>
    <name evidence="2" type="ORF">GCM10009560_51640</name>
</gene>
<dbReference type="SUPFAM" id="SSF55729">
    <property type="entry name" value="Acyl-CoA N-acyltransferases (Nat)"/>
    <property type="match status" value="1"/>
</dbReference>
<dbReference type="Proteomes" id="UP001501578">
    <property type="component" value="Unassembled WGS sequence"/>
</dbReference>